<sequence length="72" mass="7646">MPSVPVSTDIERACRRINTFGPCAGAVGITKPLEVRPPVDEIAMESIPSLVPLGKDEVAVSVLLGIEVEFVE</sequence>
<dbReference type="Proteomes" id="UP001305414">
    <property type="component" value="Unassembled WGS sequence"/>
</dbReference>
<dbReference type="AlphaFoldDB" id="A0AAN7Z233"/>
<gene>
    <name evidence="1" type="ORF">RRF57_002746</name>
</gene>
<accession>A0AAN7Z233</accession>
<evidence type="ECO:0000313" key="1">
    <source>
        <dbReference type="EMBL" id="KAK5627032.1"/>
    </source>
</evidence>
<comment type="caution">
    <text evidence="1">The sequence shown here is derived from an EMBL/GenBank/DDBJ whole genome shotgun (WGS) entry which is preliminary data.</text>
</comment>
<organism evidence="1 2">
    <name type="scientific">Xylaria bambusicola</name>
    <dbReference type="NCBI Taxonomy" id="326684"/>
    <lineage>
        <taxon>Eukaryota</taxon>
        <taxon>Fungi</taxon>
        <taxon>Dikarya</taxon>
        <taxon>Ascomycota</taxon>
        <taxon>Pezizomycotina</taxon>
        <taxon>Sordariomycetes</taxon>
        <taxon>Xylariomycetidae</taxon>
        <taxon>Xylariales</taxon>
        <taxon>Xylariaceae</taxon>
        <taxon>Xylaria</taxon>
    </lineage>
</organism>
<keyword evidence="2" id="KW-1185">Reference proteome</keyword>
<evidence type="ECO:0000313" key="2">
    <source>
        <dbReference type="Proteomes" id="UP001305414"/>
    </source>
</evidence>
<reference evidence="1 2" key="1">
    <citation type="submission" date="2023-10" db="EMBL/GenBank/DDBJ databases">
        <title>Draft genome sequence of Xylaria bambusicola isolate GMP-LS, the root and basal stem rot pathogen of sugarcane in Indonesia.</title>
        <authorList>
            <person name="Selvaraj P."/>
            <person name="Muralishankar V."/>
            <person name="Muruganantham S."/>
            <person name="Sp S."/>
            <person name="Haryani S."/>
            <person name="Lau K.J.X."/>
            <person name="Naqvi N.I."/>
        </authorList>
    </citation>
    <scope>NUCLEOTIDE SEQUENCE [LARGE SCALE GENOMIC DNA]</scope>
    <source>
        <strain evidence="1">GMP-LS</strain>
    </source>
</reference>
<protein>
    <submittedName>
        <fullName evidence="1">Uncharacterized protein</fullName>
    </submittedName>
</protein>
<dbReference type="EMBL" id="JAWHQM010000004">
    <property type="protein sequence ID" value="KAK5627032.1"/>
    <property type="molecule type" value="Genomic_DNA"/>
</dbReference>
<name>A0AAN7Z233_9PEZI</name>
<proteinExistence type="predicted"/>